<dbReference type="Proteomes" id="UP000766486">
    <property type="component" value="Unassembled WGS sequence"/>
</dbReference>
<organism evidence="6 7">
    <name type="scientific">Bionectria ochroleuca</name>
    <name type="common">Gliocladium roseum</name>
    <dbReference type="NCBI Taxonomy" id="29856"/>
    <lineage>
        <taxon>Eukaryota</taxon>
        <taxon>Fungi</taxon>
        <taxon>Dikarya</taxon>
        <taxon>Ascomycota</taxon>
        <taxon>Pezizomycotina</taxon>
        <taxon>Sordariomycetes</taxon>
        <taxon>Hypocreomycetidae</taxon>
        <taxon>Hypocreales</taxon>
        <taxon>Bionectriaceae</taxon>
        <taxon>Clonostachys</taxon>
    </lineage>
</organism>
<dbReference type="Gene3D" id="3.40.50.720">
    <property type="entry name" value="NAD(P)-binding Rossmann-like Domain"/>
    <property type="match status" value="1"/>
</dbReference>
<dbReference type="InterPro" id="IPR013149">
    <property type="entry name" value="ADH-like_C"/>
</dbReference>
<dbReference type="PANTHER" id="PTHR42940">
    <property type="entry name" value="ALCOHOL DEHYDROGENASE 1-RELATED"/>
    <property type="match status" value="1"/>
</dbReference>
<accession>A0ABY6V4B4</accession>
<keyword evidence="3" id="KW-0862">Zinc</keyword>
<reference evidence="6 7" key="1">
    <citation type="submission" date="2019-06" db="EMBL/GenBank/DDBJ databases">
        <authorList>
            <person name="Broberg M."/>
        </authorList>
    </citation>
    <scope>NUCLEOTIDE SEQUENCE [LARGE SCALE GENOMIC DNA]</scope>
</reference>
<comment type="cofactor">
    <cofactor evidence="1">
        <name>Zn(2+)</name>
        <dbReference type="ChEBI" id="CHEBI:29105"/>
    </cofactor>
</comment>
<dbReference type="Gene3D" id="3.90.180.10">
    <property type="entry name" value="Medium-chain alcohol dehydrogenases, catalytic domain"/>
    <property type="match status" value="1"/>
</dbReference>
<comment type="caution">
    <text evidence="6">The sequence shown here is derived from an EMBL/GenBank/DDBJ whole genome shotgun (WGS) entry which is preliminary data.</text>
</comment>
<evidence type="ECO:0000259" key="5">
    <source>
        <dbReference type="Pfam" id="PF00107"/>
    </source>
</evidence>
<proteinExistence type="predicted"/>
<dbReference type="EMBL" id="CABFNS010000937">
    <property type="protein sequence ID" value="VUC37217.1"/>
    <property type="molecule type" value="Genomic_DNA"/>
</dbReference>
<keyword evidence="2" id="KW-0479">Metal-binding</keyword>
<sequence length="149" mass="16247">MGFHVVALSSSDSKRQDCMDLGAHHFIDSSATDVVDELNKLGGAKMIVVTAPNADIVKQYTKCLKWQGKLLILAAMDEVGLNVTHLIHNSSSVLGWHAGSPLDCVDAIEFARLHSIKAMTENFPFTQIEKAVAHLNSGKAKYRVVLTMN</sequence>
<dbReference type="SUPFAM" id="SSF51735">
    <property type="entry name" value="NAD(P)-binding Rossmann-fold domains"/>
    <property type="match status" value="1"/>
</dbReference>
<evidence type="ECO:0000256" key="1">
    <source>
        <dbReference type="ARBA" id="ARBA00001947"/>
    </source>
</evidence>
<dbReference type="PANTHER" id="PTHR42940:SF7">
    <property type="entry name" value="ALCOHOL DEHYDROGENASE-LIKE N-TERMINAL DOMAIN-CONTAINING PROTEIN"/>
    <property type="match status" value="1"/>
</dbReference>
<dbReference type="InterPro" id="IPR036291">
    <property type="entry name" value="NAD(P)-bd_dom_sf"/>
</dbReference>
<protein>
    <recommendedName>
        <fullName evidence="5">Alcohol dehydrogenase-like C-terminal domain-containing protein</fullName>
    </recommendedName>
</protein>
<evidence type="ECO:0000313" key="7">
    <source>
        <dbReference type="Proteomes" id="UP000766486"/>
    </source>
</evidence>
<feature type="domain" description="Alcohol dehydrogenase-like C-terminal" evidence="5">
    <location>
        <begin position="1"/>
        <end position="110"/>
    </location>
</feature>
<gene>
    <name evidence="6" type="ORF">CLO192961_LOCUS466287</name>
</gene>
<evidence type="ECO:0000256" key="4">
    <source>
        <dbReference type="ARBA" id="ARBA00023002"/>
    </source>
</evidence>
<dbReference type="Pfam" id="PF00107">
    <property type="entry name" value="ADH_zinc_N"/>
    <property type="match status" value="1"/>
</dbReference>
<evidence type="ECO:0000313" key="6">
    <source>
        <dbReference type="EMBL" id="VUC37217.1"/>
    </source>
</evidence>
<evidence type="ECO:0000256" key="3">
    <source>
        <dbReference type="ARBA" id="ARBA00022833"/>
    </source>
</evidence>
<evidence type="ECO:0000256" key="2">
    <source>
        <dbReference type="ARBA" id="ARBA00022723"/>
    </source>
</evidence>
<keyword evidence="7" id="KW-1185">Reference proteome</keyword>
<name>A0ABY6V4B4_BIOOC</name>
<keyword evidence="4" id="KW-0560">Oxidoreductase</keyword>